<organism evidence="2">
    <name type="scientific">Dissoconium aciculare CBS 342.82</name>
    <dbReference type="NCBI Taxonomy" id="1314786"/>
    <lineage>
        <taxon>Eukaryota</taxon>
        <taxon>Fungi</taxon>
        <taxon>Dikarya</taxon>
        <taxon>Ascomycota</taxon>
        <taxon>Pezizomycotina</taxon>
        <taxon>Dothideomycetes</taxon>
        <taxon>Dothideomycetidae</taxon>
        <taxon>Mycosphaerellales</taxon>
        <taxon>Dissoconiaceae</taxon>
        <taxon>Dissoconium</taxon>
    </lineage>
</organism>
<dbReference type="SUPFAM" id="SSF81383">
    <property type="entry name" value="F-box domain"/>
    <property type="match status" value="1"/>
</dbReference>
<protein>
    <recommendedName>
        <fullName evidence="3">F-box domain-containing protein</fullName>
    </recommendedName>
</protein>
<evidence type="ECO:0008006" key="3">
    <source>
        <dbReference type="Google" id="ProtNLM"/>
    </source>
</evidence>
<accession>A0A6J3M1R2</accession>
<dbReference type="Proteomes" id="UP000504637">
    <property type="component" value="Unplaced"/>
</dbReference>
<dbReference type="GeneID" id="54357815"/>
<keyword evidence="1" id="KW-1185">Reference proteome</keyword>
<dbReference type="AlphaFoldDB" id="A0A6J3M1R2"/>
<evidence type="ECO:0000313" key="1">
    <source>
        <dbReference type="Proteomes" id="UP000504637"/>
    </source>
</evidence>
<reference evidence="2" key="1">
    <citation type="submission" date="2020-01" db="EMBL/GenBank/DDBJ databases">
        <authorList>
            <consortium name="DOE Joint Genome Institute"/>
            <person name="Haridas S."/>
            <person name="Albert R."/>
            <person name="Binder M."/>
            <person name="Bloem J."/>
            <person name="Labutti K."/>
            <person name="Salamov A."/>
            <person name="Andreopoulos B."/>
            <person name="Baker S.E."/>
            <person name="Barry K."/>
            <person name="Bills G."/>
            <person name="Bluhm B.H."/>
            <person name="Cannon C."/>
            <person name="Castanera R."/>
            <person name="Culley D.E."/>
            <person name="Daum C."/>
            <person name="Ezra D."/>
            <person name="Gonzalez J.B."/>
            <person name="Henrissat B."/>
            <person name="Kuo A."/>
            <person name="Liang C."/>
            <person name="Lipzen A."/>
            <person name="Lutzoni F."/>
            <person name="Magnuson J."/>
            <person name="Mondo S."/>
            <person name="Nolan M."/>
            <person name="Ohm R."/>
            <person name="Pangilinan J."/>
            <person name="Park H.-J."/>
            <person name="Ramirez L."/>
            <person name="Alfaro M."/>
            <person name="Sun H."/>
            <person name="Tritt A."/>
            <person name="Yoshinaga Y."/>
            <person name="Zwiers L.-H."/>
            <person name="Turgeon B.G."/>
            <person name="Goodwin S.B."/>
            <person name="Spatafora J.W."/>
            <person name="Crous P.W."/>
            <person name="Grigoriev I.V."/>
        </authorList>
    </citation>
    <scope>NUCLEOTIDE SEQUENCE</scope>
    <source>
        <strain evidence="2">CBS 342.82</strain>
    </source>
</reference>
<gene>
    <name evidence="2" type="ORF">K489DRAFT_257700</name>
</gene>
<reference evidence="2" key="3">
    <citation type="submission" date="2025-08" db="UniProtKB">
        <authorList>
            <consortium name="RefSeq"/>
        </authorList>
    </citation>
    <scope>IDENTIFICATION</scope>
    <source>
        <strain evidence="2">CBS 342.82</strain>
    </source>
</reference>
<dbReference type="RefSeq" id="XP_033458874.1">
    <property type="nucleotide sequence ID" value="XM_033600016.1"/>
</dbReference>
<dbReference type="CDD" id="cd09917">
    <property type="entry name" value="F-box_SF"/>
    <property type="match status" value="1"/>
</dbReference>
<sequence length="302" mass="33467">MISFQRAFTGVIYQGDSPGTRGKDVTTELGSPWHVQSQSAWLCPTDIVFNIGSIYVLPCPDIHFPKVAALATAYIANFGKKQRISSFRGVVLNLKTMILVKIDGNTVRTVSPMALDTNAFFALAAFHDASELERLGWDNRHAFHEVANSSAGKQLPAELWIRIIGMCDSASQASCLQVSRRLRECAQEHCFLLGSRPTVAHDRDETHDNETLCVIEHLSTIRSADLPSSKSVELYALQACYAPRSWNTWQNDGGDQPVWERWVPFVDSSLVTADSRPKKYIALQEAAFKLVACSDSNTSDSK</sequence>
<reference evidence="2" key="2">
    <citation type="submission" date="2020-04" db="EMBL/GenBank/DDBJ databases">
        <authorList>
            <consortium name="NCBI Genome Project"/>
        </authorList>
    </citation>
    <scope>NUCLEOTIDE SEQUENCE</scope>
    <source>
        <strain evidence="2">CBS 342.82</strain>
    </source>
</reference>
<evidence type="ECO:0000313" key="2">
    <source>
        <dbReference type="RefSeq" id="XP_033458874.1"/>
    </source>
</evidence>
<dbReference type="InterPro" id="IPR036047">
    <property type="entry name" value="F-box-like_dom_sf"/>
</dbReference>
<proteinExistence type="predicted"/>
<name>A0A6J3M1R2_9PEZI</name>